<feature type="DNA-binding region" description="H-T-H motif" evidence="2">
    <location>
        <begin position="30"/>
        <end position="49"/>
    </location>
</feature>
<evidence type="ECO:0000313" key="5">
    <source>
        <dbReference type="Proteomes" id="UP000254927"/>
    </source>
</evidence>
<dbReference type="InterPro" id="IPR025722">
    <property type="entry name" value="TetR"/>
</dbReference>
<dbReference type="Pfam" id="PF13972">
    <property type="entry name" value="TetR"/>
    <property type="match status" value="1"/>
</dbReference>
<dbReference type="PANTHER" id="PTHR43479:SF12">
    <property type="entry name" value="TRANSCRIPTIONAL REGULATORY PROTEIN"/>
    <property type="match status" value="1"/>
</dbReference>
<evidence type="ECO:0000256" key="1">
    <source>
        <dbReference type="ARBA" id="ARBA00023125"/>
    </source>
</evidence>
<dbReference type="AlphaFoldDB" id="A0A378TWX2"/>
<sequence>MNKETRPNTYNRILDAALKLFNEESERNTTTNHIASHLGISPGNLYYHFRGKDEIIIQLHRRYSSRMMAWIREADAPQTLSDVVDYLDGIFDIMWAYRFLFSDMNALLSRSSELLGEYNEFTRAKASPVVLHYLEHLASVGLLRADKEDLQNLALNMWIVTKYWFDFHGSVRGRHKLPEDSKRLGVIRNLSMLKPYLDPRCLPEFEAAVSRLKTSENTLRPSEKPSAE</sequence>
<dbReference type="Pfam" id="PF00440">
    <property type="entry name" value="TetR_N"/>
    <property type="match status" value="1"/>
</dbReference>
<accession>A0A378TWX2</accession>
<evidence type="ECO:0000256" key="2">
    <source>
        <dbReference type="PROSITE-ProRule" id="PRU00335"/>
    </source>
</evidence>
<name>A0A378TWX2_NEIEL</name>
<dbReference type="PROSITE" id="PS50977">
    <property type="entry name" value="HTH_TETR_2"/>
    <property type="match status" value="1"/>
</dbReference>
<dbReference type="SUPFAM" id="SSF46689">
    <property type="entry name" value="Homeodomain-like"/>
    <property type="match status" value="1"/>
</dbReference>
<gene>
    <name evidence="4" type="ORF">NCTC10660_00894</name>
</gene>
<dbReference type="Proteomes" id="UP000254927">
    <property type="component" value="Unassembled WGS sequence"/>
</dbReference>
<evidence type="ECO:0000313" key="4">
    <source>
        <dbReference type="EMBL" id="STZ67417.1"/>
    </source>
</evidence>
<dbReference type="GeneID" id="93351893"/>
<dbReference type="Gene3D" id="1.10.357.10">
    <property type="entry name" value="Tetracycline Repressor, domain 2"/>
    <property type="match status" value="1"/>
</dbReference>
<keyword evidence="1 2" id="KW-0238">DNA-binding</keyword>
<dbReference type="PRINTS" id="PR00455">
    <property type="entry name" value="HTHTETR"/>
</dbReference>
<protein>
    <submittedName>
        <fullName evidence="4">TetR family transcriptional regulator</fullName>
    </submittedName>
</protein>
<proteinExistence type="predicted"/>
<dbReference type="InterPro" id="IPR009057">
    <property type="entry name" value="Homeodomain-like_sf"/>
</dbReference>
<dbReference type="GO" id="GO:0003677">
    <property type="term" value="F:DNA binding"/>
    <property type="evidence" value="ECO:0007669"/>
    <property type="project" value="UniProtKB-UniRule"/>
</dbReference>
<organism evidence="4 5">
    <name type="scientific">Neisseria elongata</name>
    <dbReference type="NCBI Taxonomy" id="495"/>
    <lineage>
        <taxon>Bacteria</taxon>
        <taxon>Pseudomonadati</taxon>
        <taxon>Pseudomonadota</taxon>
        <taxon>Betaproteobacteria</taxon>
        <taxon>Neisseriales</taxon>
        <taxon>Neisseriaceae</taxon>
        <taxon>Neisseria</taxon>
    </lineage>
</organism>
<dbReference type="InterPro" id="IPR001647">
    <property type="entry name" value="HTH_TetR"/>
</dbReference>
<evidence type="ECO:0000259" key="3">
    <source>
        <dbReference type="PROSITE" id="PS50977"/>
    </source>
</evidence>
<feature type="domain" description="HTH tetR-type" evidence="3">
    <location>
        <begin position="7"/>
        <end position="67"/>
    </location>
</feature>
<reference evidence="4 5" key="1">
    <citation type="submission" date="2018-06" db="EMBL/GenBank/DDBJ databases">
        <authorList>
            <consortium name="Pathogen Informatics"/>
            <person name="Doyle S."/>
        </authorList>
    </citation>
    <scope>NUCLEOTIDE SEQUENCE [LARGE SCALE GENOMIC DNA]</scope>
    <source>
        <strain evidence="4 5">NCTC10660</strain>
    </source>
</reference>
<dbReference type="PANTHER" id="PTHR43479">
    <property type="entry name" value="ACREF/ENVCD OPERON REPRESSOR-RELATED"/>
    <property type="match status" value="1"/>
</dbReference>
<dbReference type="EMBL" id="UGQW01000002">
    <property type="protein sequence ID" value="STZ67417.1"/>
    <property type="molecule type" value="Genomic_DNA"/>
</dbReference>
<dbReference type="InterPro" id="IPR050624">
    <property type="entry name" value="HTH-type_Tx_Regulator"/>
</dbReference>
<dbReference type="RefSeq" id="WP_074898550.1">
    <property type="nucleotide sequence ID" value="NZ_CP031252.1"/>
</dbReference>